<evidence type="ECO:0000313" key="2">
    <source>
        <dbReference type="EMBL" id="MBK1659626.1"/>
    </source>
</evidence>
<feature type="region of interest" description="Disordered" evidence="1">
    <location>
        <begin position="211"/>
        <end position="231"/>
    </location>
</feature>
<gene>
    <name evidence="2" type="ORF">CKO45_15430</name>
</gene>
<feature type="compositionally biased region" description="Basic and acidic residues" evidence="1">
    <location>
        <begin position="220"/>
        <end position="231"/>
    </location>
</feature>
<evidence type="ECO:0000256" key="1">
    <source>
        <dbReference type="SAM" id="MobiDB-lite"/>
    </source>
</evidence>
<dbReference type="EMBL" id="NRSG01000113">
    <property type="protein sequence ID" value="MBK1659626.1"/>
    <property type="molecule type" value="Genomic_DNA"/>
</dbReference>
<dbReference type="Proteomes" id="UP000697995">
    <property type="component" value="Unassembled WGS sequence"/>
</dbReference>
<reference evidence="2 3" key="1">
    <citation type="journal article" date="2020" name="Microorganisms">
        <title>Osmotic Adaptation and Compatible Solute Biosynthesis of Phototrophic Bacteria as Revealed from Genome Analyses.</title>
        <authorList>
            <person name="Imhoff J.F."/>
            <person name="Rahn T."/>
            <person name="Kunzel S."/>
            <person name="Keller A."/>
            <person name="Neulinger S.C."/>
        </authorList>
    </citation>
    <scope>NUCLEOTIDE SEQUENCE [LARGE SCALE GENOMIC DNA]</scope>
    <source>
        <strain evidence="2 3">DSM 15382</strain>
    </source>
</reference>
<organism evidence="2 3">
    <name type="scientific">Paracraurococcus ruber</name>
    <dbReference type="NCBI Taxonomy" id="77675"/>
    <lineage>
        <taxon>Bacteria</taxon>
        <taxon>Pseudomonadati</taxon>
        <taxon>Pseudomonadota</taxon>
        <taxon>Alphaproteobacteria</taxon>
        <taxon>Acetobacterales</taxon>
        <taxon>Roseomonadaceae</taxon>
        <taxon>Paracraurococcus</taxon>
    </lineage>
</organism>
<accession>A0ABS1CZ68</accession>
<sequence>MRARPWASAIATLVVSTVMLGNDGFPRHALAQGFDLDSEVDEIRRKHAAPPIKPSDTLSRAGETARGAVDEAAQHLTAFEERQFAQMRQAMQRAIEDVRRIRAGGSLGGAQGQCAPGPRCQALGNRVSGYISQIEAQNNAAIASANAENARGRPFARGPGISTVATQAYCVQMAAAEVSRACADELRRNGRPDCADLAYRQADSLIETARGAAASANASRTRDGDLRCPKQ</sequence>
<protein>
    <submittedName>
        <fullName evidence="2">Uncharacterized protein</fullName>
    </submittedName>
</protein>
<proteinExistence type="predicted"/>
<name>A0ABS1CZ68_9PROT</name>
<evidence type="ECO:0000313" key="3">
    <source>
        <dbReference type="Proteomes" id="UP000697995"/>
    </source>
</evidence>
<comment type="caution">
    <text evidence="2">The sequence shown here is derived from an EMBL/GenBank/DDBJ whole genome shotgun (WGS) entry which is preliminary data.</text>
</comment>
<keyword evidence="3" id="KW-1185">Reference proteome</keyword>